<keyword evidence="9" id="KW-0479">Metal-binding</keyword>
<feature type="compositionally biased region" description="Basic and acidic residues" evidence="10">
    <location>
        <begin position="111"/>
        <end position="135"/>
    </location>
</feature>
<feature type="domain" description="C2H2-type" evidence="11">
    <location>
        <begin position="239"/>
        <end position="266"/>
    </location>
</feature>
<evidence type="ECO:0000256" key="5">
    <source>
        <dbReference type="ARBA" id="ARBA00022853"/>
    </source>
</evidence>
<keyword evidence="7" id="KW-0804">Transcription</keyword>
<evidence type="ECO:0000256" key="8">
    <source>
        <dbReference type="ARBA" id="ARBA00023242"/>
    </source>
</evidence>
<evidence type="ECO:0000256" key="10">
    <source>
        <dbReference type="SAM" id="MobiDB-lite"/>
    </source>
</evidence>
<evidence type="ECO:0000256" key="1">
    <source>
        <dbReference type="ARBA" id="ARBA00004604"/>
    </source>
</evidence>
<protein>
    <submittedName>
        <fullName evidence="12">Histone deacetylase HDT1</fullName>
    </submittedName>
</protein>
<dbReference type="AlphaFoldDB" id="W9RRE3"/>
<keyword evidence="9" id="KW-0863">Zinc-finger</keyword>
<dbReference type="PROSITE" id="PS50157">
    <property type="entry name" value="ZINC_FINGER_C2H2_2"/>
    <property type="match status" value="1"/>
</dbReference>
<comment type="subcellular location">
    <subcellularLocation>
        <location evidence="1">Nucleus</location>
        <location evidence="1">Nucleolus</location>
    </subcellularLocation>
</comment>
<dbReference type="Pfam" id="PF17800">
    <property type="entry name" value="NPL"/>
    <property type="match status" value="1"/>
</dbReference>
<sequence>MEFWGVEVKSGESFVVQEEYETILHLSLACLGEVKKDKGSEPVHLFAKVDDKKFVIGILSSEKFPQISFDLVFEKDFELSHNWKNGNEYSDSEDEIAPVPIELGQSSLQAKPEEKNVDVNKDVKSDQKAQVKSEEESSDDDDESEDEDDSEDEETDGSEEEEENKVDISKKRPAEASKKTSGGDKKAKFQTPEKAVAKTSGNKVGGHTATPHPAKQAGKTAAKNEQQPKQQAPKAGGAFQCKSCNRSFGSDIALQSHTKAKHATAK</sequence>
<proteinExistence type="inferred from homology"/>
<evidence type="ECO:0000256" key="3">
    <source>
        <dbReference type="ARBA" id="ARBA00022491"/>
    </source>
</evidence>
<evidence type="ECO:0000256" key="6">
    <source>
        <dbReference type="ARBA" id="ARBA00023015"/>
    </source>
</evidence>
<dbReference type="GO" id="GO:0016787">
    <property type="term" value="F:hydrolase activity"/>
    <property type="evidence" value="ECO:0007669"/>
    <property type="project" value="UniProtKB-KW"/>
</dbReference>
<dbReference type="Gene3D" id="2.60.120.340">
    <property type="entry name" value="Nucleoplasmin core domain"/>
    <property type="match status" value="1"/>
</dbReference>
<keyword evidence="6" id="KW-0805">Transcription regulation</keyword>
<evidence type="ECO:0000256" key="9">
    <source>
        <dbReference type="PROSITE-ProRule" id="PRU00042"/>
    </source>
</evidence>
<dbReference type="GO" id="GO:0005730">
    <property type="term" value="C:nucleolus"/>
    <property type="evidence" value="ECO:0007669"/>
    <property type="project" value="UniProtKB-SubCell"/>
</dbReference>
<evidence type="ECO:0000259" key="11">
    <source>
        <dbReference type="PROSITE" id="PS50157"/>
    </source>
</evidence>
<dbReference type="GO" id="GO:0008270">
    <property type="term" value="F:zinc ion binding"/>
    <property type="evidence" value="ECO:0007669"/>
    <property type="project" value="UniProtKB-KW"/>
</dbReference>
<keyword evidence="9" id="KW-0862">Zinc</keyword>
<evidence type="ECO:0000256" key="2">
    <source>
        <dbReference type="ARBA" id="ARBA00006673"/>
    </source>
</evidence>
<dbReference type="PROSITE" id="PS00028">
    <property type="entry name" value="ZINC_FINGER_C2H2_1"/>
    <property type="match status" value="1"/>
</dbReference>
<name>W9RRE3_9ROSA</name>
<dbReference type="InterPro" id="IPR041232">
    <property type="entry name" value="NPL"/>
</dbReference>
<feature type="region of interest" description="Disordered" evidence="10">
    <location>
        <begin position="106"/>
        <end position="240"/>
    </location>
</feature>
<organism evidence="12 13">
    <name type="scientific">Morus notabilis</name>
    <dbReference type="NCBI Taxonomy" id="981085"/>
    <lineage>
        <taxon>Eukaryota</taxon>
        <taxon>Viridiplantae</taxon>
        <taxon>Streptophyta</taxon>
        <taxon>Embryophyta</taxon>
        <taxon>Tracheophyta</taxon>
        <taxon>Spermatophyta</taxon>
        <taxon>Magnoliopsida</taxon>
        <taxon>eudicotyledons</taxon>
        <taxon>Gunneridae</taxon>
        <taxon>Pentapetalae</taxon>
        <taxon>rosids</taxon>
        <taxon>fabids</taxon>
        <taxon>Rosales</taxon>
        <taxon>Moraceae</taxon>
        <taxon>Moreae</taxon>
        <taxon>Morus</taxon>
    </lineage>
</organism>
<keyword evidence="4" id="KW-0378">Hydrolase</keyword>
<dbReference type="EMBL" id="KE344530">
    <property type="protein sequence ID" value="EXB66237.1"/>
    <property type="molecule type" value="Genomic_DNA"/>
</dbReference>
<keyword evidence="13" id="KW-1185">Reference proteome</keyword>
<evidence type="ECO:0000313" key="12">
    <source>
        <dbReference type="EMBL" id="EXB66237.1"/>
    </source>
</evidence>
<dbReference type="eggNOG" id="ENOG502QVH6">
    <property type="taxonomic scope" value="Eukaryota"/>
</dbReference>
<keyword evidence="3" id="KW-0678">Repressor</keyword>
<keyword evidence="8" id="KW-0539">Nucleus</keyword>
<comment type="similarity">
    <text evidence="2">Belongs to the histone deacetylase HD2 family.</text>
</comment>
<evidence type="ECO:0000313" key="13">
    <source>
        <dbReference type="Proteomes" id="UP000030645"/>
    </source>
</evidence>
<gene>
    <name evidence="12" type="ORF">L484_003565</name>
</gene>
<dbReference type="STRING" id="981085.W9RRE3"/>
<dbReference type="FunFam" id="2.60.120.340:FF:000004">
    <property type="entry name" value="Histone deacetylase HDT1"/>
    <property type="match status" value="1"/>
</dbReference>
<dbReference type="GO" id="GO:0006325">
    <property type="term" value="P:chromatin organization"/>
    <property type="evidence" value="ECO:0007669"/>
    <property type="project" value="UniProtKB-KW"/>
</dbReference>
<accession>W9RRE3</accession>
<feature type="compositionally biased region" description="Basic and acidic residues" evidence="10">
    <location>
        <begin position="165"/>
        <end position="187"/>
    </location>
</feature>
<evidence type="ECO:0000256" key="4">
    <source>
        <dbReference type="ARBA" id="ARBA00022801"/>
    </source>
</evidence>
<keyword evidence="5" id="KW-0156">Chromatin regulator</keyword>
<reference evidence="13" key="1">
    <citation type="submission" date="2013-01" db="EMBL/GenBank/DDBJ databases">
        <title>Draft Genome Sequence of a Mulberry Tree, Morus notabilis C.K. Schneid.</title>
        <authorList>
            <person name="He N."/>
            <person name="Zhao S."/>
        </authorList>
    </citation>
    <scope>NUCLEOTIDE SEQUENCE</scope>
</reference>
<evidence type="ECO:0000256" key="7">
    <source>
        <dbReference type="ARBA" id="ARBA00023163"/>
    </source>
</evidence>
<feature type="compositionally biased region" description="Acidic residues" evidence="10">
    <location>
        <begin position="136"/>
        <end position="164"/>
    </location>
</feature>
<dbReference type="Proteomes" id="UP000030645">
    <property type="component" value="Unassembled WGS sequence"/>
</dbReference>
<dbReference type="InterPro" id="IPR013087">
    <property type="entry name" value="Znf_C2H2_type"/>
</dbReference>